<dbReference type="InterPro" id="IPR003439">
    <property type="entry name" value="ABC_transporter-like_ATP-bd"/>
</dbReference>
<dbReference type="Pfam" id="PF00005">
    <property type="entry name" value="ABC_tran"/>
    <property type="match status" value="1"/>
</dbReference>
<evidence type="ECO:0000313" key="6">
    <source>
        <dbReference type="EMBL" id="VAW13742.1"/>
    </source>
</evidence>
<proteinExistence type="inferred from homology"/>
<dbReference type="PROSITE" id="PS00211">
    <property type="entry name" value="ABC_TRANSPORTER_1"/>
    <property type="match status" value="1"/>
</dbReference>
<reference evidence="6" key="1">
    <citation type="submission" date="2018-06" db="EMBL/GenBank/DDBJ databases">
        <authorList>
            <person name="Zhirakovskaya E."/>
        </authorList>
    </citation>
    <scope>NUCLEOTIDE SEQUENCE</scope>
</reference>
<evidence type="ECO:0000256" key="3">
    <source>
        <dbReference type="ARBA" id="ARBA00022741"/>
    </source>
</evidence>
<dbReference type="GO" id="GO:0055085">
    <property type="term" value="P:transmembrane transport"/>
    <property type="evidence" value="ECO:0007669"/>
    <property type="project" value="UniProtKB-ARBA"/>
</dbReference>
<dbReference type="EMBL" id="UOEQ01000020">
    <property type="protein sequence ID" value="VAW13742.1"/>
    <property type="molecule type" value="Genomic_DNA"/>
</dbReference>
<keyword evidence="3" id="KW-0547">Nucleotide-binding</keyword>
<keyword evidence="2" id="KW-0813">Transport</keyword>
<dbReference type="InterPro" id="IPR017871">
    <property type="entry name" value="ABC_transporter-like_CS"/>
</dbReference>
<dbReference type="AlphaFoldDB" id="A0A3B0TGY7"/>
<evidence type="ECO:0000256" key="1">
    <source>
        <dbReference type="ARBA" id="ARBA00005417"/>
    </source>
</evidence>
<protein>
    <submittedName>
        <fullName evidence="6">Oligopeptide transport ATP-binding protein OppF (TC 3.A.1.5.1)</fullName>
    </submittedName>
</protein>
<dbReference type="PANTHER" id="PTHR43776">
    <property type="entry name" value="TRANSPORT ATP-BINDING PROTEIN"/>
    <property type="match status" value="1"/>
</dbReference>
<dbReference type="GO" id="GO:0015833">
    <property type="term" value="P:peptide transport"/>
    <property type="evidence" value="ECO:0007669"/>
    <property type="project" value="InterPro"/>
</dbReference>
<dbReference type="InterPro" id="IPR050319">
    <property type="entry name" value="ABC_transp_ATP-bind"/>
</dbReference>
<dbReference type="GO" id="GO:0005524">
    <property type="term" value="F:ATP binding"/>
    <property type="evidence" value="ECO:0007669"/>
    <property type="project" value="UniProtKB-KW"/>
</dbReference>
<organism evidence="6">
    <name type="scientific">hydrothermal vent metagenome</name>
    <dbReference type="NCBI Taxonomy" id="652676"/>
    <lineage>
        <taxon>unclassified sequences</taxon>
        <taxon>metagenomes</taxon>
        <taxon>ecological metagenomes</taxon>
    </lineage>
</organism>
<comment type="similarity">
    <text evidence="1">Belongs to the ABC transporter superfamily.</text>
</comment>
<dbReference type="PANTHER" id="PTHR43776:SF7">
    <property type="entry name" value="D,D-DIPEPTIDE TRANSPORT ATP-BINDING PROTEIN DDPF-RELATED"/>
    <property type="match status" value="1"/>
</dbReference>
<sequence length="315" mass="34426">RTSFFGKRKVAHAINGVSFDLYAGETLGLVGESGCGKSTIGRLILNLLPPTSGSVKFLGKEITEVDKDEWRRLRSEMQLVFQNPLGALNPRLTIGAQIREPLDIHNVGDADGRDAIVLEMFEAVSLPPHLLERYPHQLSGGQQQRVVIARALIISPKLVVCDESVSALDVSVQAQVVNLLVDLQKKLGLTYLFITHDLSVVRHISNRIAVMYLGRIVELADSETLLENPMHPYTRALISAVPVPDPRARSSRAAIKGEPPNPFNPPTGCAFHARCPHADAKCSAQLPDFRTVGEKHMVACHHAEALVGNQKPNLS</sequence>
<dbReference type="InterPro" id="IPR013563">
    <property type="entry name" value="Oligopep_ABC_C"/>
</dbReference>
<keyword evidence="4 6" id="KW-0067">ATP-binding</keyword>
<dbReference type="NCBIfam" id="TIGR01727">
    <property type="entry name" value="oligo_HPY"/>
    <property type="match status" value="1"/>
</dbReference>
<accession>A0A3B0TGY7</accession>
<dbReference type="FunFam" id="3.40.50.300:FF:000016">
    <property type="entry name" value="Oligopeptide ABC transporter ATP-binding component"/>
    <property type="match status" value="1"/>
</dbReference>
<dbReference type="SMART" id="SM00382">
    <property type="entry name" value="AAA"/>
    <property type="match status" value="1"/>
</dbReference>
<evidence type="ECO:0000259" key="5">
    <source>
        <dbReference type="PROSITE" id="PS50893"/>
    </source>
</evidence>
<dbReference type="GO" id="GO:0016887">
    <property type="term" value="F:ATP hydrolysis activity"/>
    <property type="evidence" value="ECO:0007669"/>
    <property type="project" value="InterPro"/>
</dbReference>
<feature type="domain" description="ABC transporter" evidence="5">
    <location>
        <begin position="2"/>
        <end position="238"/>
    </location>
</feature>
<dbReference type="PROSITE" id="PS50893">
    <property type="entry name" value="ABC_TRANSPORTER_2"/>
    <property type="match status" value="1"/>
</dbReference>
<gene>
    <name evidence="6" type="ORF">MNBD_ALPHA11-729</name>
</gene>
<dbReference type="InterPro" id="IPR027417">
    <property type="entry name" value="P-loop_NTPase"/>
</dbReference>
<evidence type="ECO:0000256" key="2">
    <source>
        <dbReference type="ARBA" id="ARBA00022448"/>
    </source>
</evidence>
<dbReference type="Pfam" id="PF08352">
    <property type="entry name" value="oligo_HPY"/>
    <property type="match status" value="1"/>
</dbReference>
<feature type="non-terminal residue" evidence="6">
    <location>
        <position position="1"/>
    </location>
</feature>
<name>A0A3B0TGY7_9ZZZZ</name>
<evidence type="ECO:0000256" key="4">
    <source>
        <dbReference type="ARBA" id="ARBA00022840"/>
    </source>
</evidence>
<dbReference type="InterPro" id="IPR003593">
    <property type="entry name" value="AAA+_ATPase"/>
</dbReference>
<dbReference type="SUPFAM" id="SSF52540">
    <property type="entry name" value="P-loop containing nucleoside triphosphate hydrolases"/>
    <property type="match status" value="1"/>
</dbReference>
<dbReference type="Gene3D" id="3.40.50.300">
    <property type="entry name" value="P-loop containing nucleotide triphosphate hydrolases"/>
    <property type="match status" value="1"/>
</dbReference>
<dbReference type="CDD" id="cd03257">
    <property type="entry name" value="ABC_NikE_OppD_transporters"/>
    <property type="match status" value="1"/>
</dbReference>